<organism evidence="3">
    <name type="scientific">Oncocephalus sp</name>
    <dbReference type="NCBI Taxonomy" id="2944721"/>
    <lineage>
        <taxon>Eukaryota</taxon>
        <taxon>Metazoa</taxon>
        <taxon>Ecdysozoa</taxon>
        <taxon>Arthropoda</taxon>
        <taxon>Hexapoda</taxon>
        <taxon>Insecta</taxon>
        <taxon>Pterygota</taxon>
        <taxon>Neoptera</taxon>
        <taxon>Paraneoptera</taxon>
        <taxon>Hemiptera</taxon>
        <taxon>Heteroptera</taxon>
        <taxon>Panheteroptera</taxon>
        <taxon>Cimicomorpha</taxon>
        <taxon>Reduviidae</taxon>
        <taxon>Stenopodainae</taxon>
        <taxon>Oncocephalus</taxon>
    </lineage>
</organism>
<proteinExistence type="evidence at transcript level"/>
<feature type="coiled-coil region" evidence="1">
    <location>
        <begin position="254"/>
        <end position="285"/>
    </location>
</feature>
<dbReference type="AlphaFoldDB" id="A0AB38ZEI1"/>
<evidence type="ECO:0000256" key="1">
    <source>
        <dbReference type="SAM" id="Coils"/>
    </source>
</evidence>
<feature type="coiled-coil region" evidence="1">
    <location>
        <begin position="51"/>
        <end position="86"/>
    </location>
</feature>
<sequence>MSKLWLLLLLVAAFQAVHSFPALDDEYLEDPAETTWSILKDTFNKLKDKYAENWNQLKEKSKENWAKLKEKSKEKYREMLSRIQNKLCTQQDVDLDFEEDDSNEVPLKVQILQKIRELLRKVKTAAGAEKEKLKQLIKDLTAKLCDRLSNDYEEDDDDMEEDPAESTWSILKQTFTKLKDKYKENWSKLKEKAKQNWSKLKEKTKEKYLEMVKRVKEKICTQQDVEEDMEFEEDTDFEEDEEGQKEVPLGVKLLNKLRELLRKIKSAIGDKKDKLKEEIQNIKAKFCSS</sequence>
<keyword evidence="1" id="KW-0175">Coiled coil</keyword>
<protein>
    <submittedName>
        <fullName evidence="3">Venom redulysin 4</fullName>
    </submittedName>
</protein>
<feature type="chain" id="PRO_5044261996" evidence="2">
    <location>
        <begin position="20"/>
        <end position="289"/>
    </location>
</feature>
<feature type="signal peptide" evidence="2">
    <location>
        <begin position="1"/>
        <end position="19"/>
    </location>
</feature>
<accession>A0AB38ZEI1</accession>
<evidence type="ECO:0000313" key="3">
    <source>
        <dbReference type="EMBL" id="WXI02671.1"/>
    </source>
</evidence>
<name>A0AB38ZEI1_9HEMI</name>
<reference evidence="3" key="1">
    <citation type="submission" date="2024-03" db="EMBL/GenBank/DDBJ databases">
        <title>Venom adaptation and exaptation during the trophic switch to blood-feeding by kissing bugs (Reduviidae: Triatominae).</title>
        <authorList>
            <person name="Zdenek C.N."/>
            <person name="Cardoso F.C."/>
            <person name="Robinson S.D."/>
            <person name="Mercedes R.S."/>
            <person name="Raidjoe E.R."/>
            <person name="Hernandez-Vargas M.J."/>
            <person name="Jin J."/>
            <person name="Corzo G."/>
            <person name="Vetter I."/>
            <person name="King G.F."/>
            <person name="Fry B.G."/>
            <person name="Walker A."/>
        </authorList>
    </citation>
    <scope>NUCLEOTIDE SEQUENCE</scope>
</reference>
<keyword evidence="2" id="KW-0732">Signal</keyword>
<dbReference type="EMBL" id="PP517421">
    <property type="protein sequence ID" value="WXI02671.1"/>
    <property type="molecule type" value="mRNA"/>
</dbReference>
<evidence type="ECO:0000256" key="2">
    <source>
        <dbReference type="SAM" id="SignalP"/>
    </source>
</evidence>